<dbReference type="Proteomes" id="UP000077868">
    <property type="component" value="Chromosome"/>
</dbReference>
<name>A0A1A9GHZ4_9ACTN</name>
<dbReference type="PROSITE" id="PS50928">
    <property type="entry name" value="ABC_TM1"/>
    <property type="match status" value="1"/>
</dbReference>
<evidence type="ECO:0000256" key="5">
    <source>
        <dbReference type="ARBA" id="ARBA00022989"/>
    </source>
</evidence>
<evidence type="ECO:0000256" key="8">
    <source>
        <dbReference type="SAM" id="MobiDB-lite"/>
    </source>
</evidence>
<keyword evidence="6 7" id="KW-0472">Membrane</keyword>
<evidence type="ECO:0000256" key="3">
    <source>
        <dbReference type="ARBA" id="ARBA00022475"/>
    </source>
</evidence>
<evidence type="ECO:0000259" key="9">
    <source>
        <dbReference type="PROSITE" id="PS50928"/>
    </source>
</evidence>
<organism evidence="10 11">
    <name type="scientific">Nocardioides dokdonensis FR1436</name>
    <dbReference type="NCBI Taxonomy" id="1300347"/>
    <lineage>
        <taxon>Bacteria</taxon>
        <taxon>Bacillati</taxon>
        <taxon>Actinomycetota</taxon>
        <taxon>Actinomycetes</taxon>
        <taxon>Propionibacteriales</taxon>
        <taxon>Nocardioidaceae</taxon>
        <taxon>Nocardioides</taxon>
    </lineage>
</organism>
<dbReference type="InterPro" id="IPR050366">
    <property type="entry name" value="BP-dependent_transpt_permease"/>
</dbReference>
<dbReference type="GO" id="GO:0055085">
    <property type="term" value="P:transmembrane transport"/>
    <property type="evidence" value="ECO:0007669"/>
    <property type="project" value="InterPro"/>
</dbReference>
<dbReference type="AlphaFoldDB" id="A0A1A9GHZ4"/>
<dbReference type="InterPro" id="IPR035906">
    <property type="entry name" value="MetI-like_sf"/>
</dbReference>
<dbReference type="STRING" id="1300347.I601_1428"/>
<comment type="similarity">
    <text evidence="7">Belongs to the binding-protein-dependent transport system permease family.</text>
</comment>
<dbReference type="GO" id="GO:0005886">
    <property type="term" value="C:plasma membrane"/>
    <property type="evidence" value="ECO:0007669"/>
    <property type="project" value="UniProtKB-SubCell"/>
</dbReference>
<feature type="domain" description="ABC transmembrane type-1" evidence="9">
    <location>
        <begin position="95"/>
        <end position="284"/>
    </location>
</feature>
<dbReference type="PANTHER" id="PTHR43386">
    <property type="entry name" value="OLIGOPEPTIDE TRANSPORT SYSTEM PERMEASE PROTEIN APPC"/>
    <property type="match status" value="1"/>
</dbReference>
<evidence type="ECO:0000313" key="11">
    <source>
        <dbReference type="Proteomes" id="UP000077868"/>
    </source>
</evidence>
<feature type="transmembrane region" description="Helical" evidence="7">
    <location>
        <begin position="215"/>
        <end position="239"/>
    </location>
</feature>
<dbReference type="InterPro" id="IPR000515">
    <property type="entry name" value="MetI-like"/>
</dbReference>
<keyword evidence="11" id="KW-1185">Reference proteome</keyword>
<feature type="transmembrane region" description="Helical" evidence="7">
    <location>
        <begin position="99"/>
        <end position="122"/>
    </location>
</feature>
<feature type="transmembrane region" description="Helical" evidence="7">
    <location>
        <begin position="265"/>
        <end position="284"/>
    </location>
</feature>
<reference evidence="10 11" key="1">
    <citation type="submission" date="2016-03" db="EMBL/GenBank/DDBJ databases">
        <title>Complete genome sequence of a soil Actinobacterium, Nocardioides dokdonensis FR1436.</title>
        <authorList>
            <person name="Kwon S.-K."/>
            <person name="Kim K."/>
            <person name="Kim J.F."/>
        </authorList>
    </citation>
    <scope>NUCLEOTIDE SEQUENCE [LARGE SCALE GENOMIC DNA]</scope>
    <source>
        <strain evidence="10 11">FR1436</strain>
    </source>
</reference>
<dbReference type="SUPFAM" id="SSF161098">
    <property type="entry name" value="MetI-like"/>
    <property type="match status" value="1"/>
</dbReference>
<dbReference type="CDD" id="cd06261">
    <property type="entry name" value="TM_PBP2"/>
    <property type="match status" value="1"/>
</dbReference>
<evidence type="ECO:0000256" key="1">
    <source>
        <dbReference type="ARBA" id="ARBA00004651"/>
    </source>
</evidence>
<accession>A0A1A9GHZ4</accession>
<dbReference type="KEGG" id="ndk:I601_1428"/>
<comment type="subcellular location">
    <subcellularLocation>
        <location evidence="1 7">Cell membrane</location>
        <topology evidence="1 7">Multi-pass membrane protein</topology>
    </subcellularLocation>
</comment>
<sequence>MSIQEPLGTDPADDPSGSAEPGAADQPHHRLGATLLIGAFLVVSIIVMALLSFVWTPHDPTLVNSTVRLQTPSADYWLGTDKFGRDVLSRILVGARTTLFVGFVAVGVAAVIGVPLGIVAGMAPRWLGELLMRANDVLLAFPALLLAIMFAAVYGASTLVAMIAIGIATIPAFARLVRSGTLQVMRTEYVLAARAAGRSPFAIGLRHVLPNVTTLITIQASVSFAIAVLAEAALSFLGFGTPPPTPSWGRMLQESQELLFSDPRLAVFPGVAIALAVLGFNLLGDGLRDRFDPKLEDR</sequence>
<evidence type="ECO:0000256" key="7">
    <source>
        <dbReference type="RuleBase" id="RU363032"/>
    </source>
</evidence>
<feature type="region of interest" description="Disordered" evidence="8">
    <location>
        <begin position="1"/>
        <end position="25"/>
    </location>
</feature>
<dbReference type="Gene3D" id="1.10.3720.10">
    <property type="entry name" value="MetI-like"/>
    <property type="match status" value="1"/>
</dbReference>
<protein>
    <submittedName>
        <fullName evidence="10">Glutathione transport system permease protein GsiD</fullName>
    </submittedName>
</protein>
<keyword evidence="2 7" id="KW-0813">Transport</keyword>
<keyword evidence="4 7" id="KW-0812">Transmembrane</keyword>
<dbReference type="PATRIC" id="fig|1300347.3.peg.1426"/>
<evidence type="ECO:0000256" key="4">
    <source>
        <dbReference type="ARBA" id="ARBA00022692"/>
    </source>
</evidence>
<evidence type="ECO:0000313" key="10">
    <source>
        <dbReference type="EMBL" id="ANH37864.1"/>
    </source>
</evidence>
<feature type="transmembrane region" description="Helical" evidence="7">
    <location>
        <begin position="35"/>
        <end position="55"/>
    </location>
</feature>
<dbReference type="OrthoDB" id="8906042at2"/>
<evidence type="ECO:0000256" key="6">
    <source>
        <dbReference type="ARBA" id="ARBA00023136"/>
    </source>
</evidence>
<feature type="transmembrane region" description="Helical" evidence="7">
    <location>
        <begin position="134"/>
        <end position="153"/>
    </location>
</feature>
<dbReference type="PANTHER" id="PTHR43386:SF25">
    <property type="entry name" value="PEPTIDE ABC TRANSPORTER PERMEASE PROTEIN"/>
    <property type="match status" value="1"/>
</dbReference>
<dbReference type="Pfam" id="PF00528">
    <property type="entry name" value="BPD_transp_1"/>
    <property type="match status" value="1"/>
</dbReference>
<proteinExistence type="inferred from homology"/>
<keyword evidence="5 7" id="KW-1133">Transmembrane helix</keyword>
<dbReference type="EMBL" id="CP015079">
    <property type="protein sequence ID" value="ANH37864.1"/>
    <property type="molecule type" value="Genomic_DNA"/>
</dbReference>
<gene>
    <name evidence="10" type="primary">gsiD_3</name>
    <name evidence="10" type="ORF">I601_1428</name>
</gene>
<keyword evidence="3" id="KW-1003">Cell membrane</keyword>
<evidence type="ECO:0000256" key="2">
    <source>
        <dbReference type="ARBA" id="ARBA00022448"/>
    </source>
</evidence>